<feature type="transmembrane region" description="Helical" evidence="7">
    <location>
        <begin position="15"/>
        <end position="32"/>
    </location>
</feature>
<keyword evidence="4 7" id="KW-0812">Transmembrane</keyword>
<evidence type="ECO:0000313" key="10">
    <source>
        <dbReference type="Proteomes" id="UP000193570"/>
    </source>
</evidence>
<evidence type="ECO:0000313" key="9">
    <source>
        <dbReference type="EMBL" id="SLN49160.1"/>
    </source>
</evidence>
<dbReference type="GO" id="GO:0016020">
    <property type="term" value="C:membrane"/>
    <property type="evidence" value="ECO:0007669"/>
    <property type="project" value="UniProtKB-SubCell"/>
</dbReference>
<gene>
    <name evidence="9" type="primary">gluP</name>
    <name evidence="9" type="ORF">ROJ8625_02416</name>
</gene>
<keyword evidence="6 7" id="KW-0472">Membrane</keyword>
<keyword evidence="9" id="KW-0378">Hydrolase</keyword>
<keyword evidence="5 7" id="KW-1133">Transmembrane helix</keyword>
<evidence type="ECO:0000256" key="3">
    <source>
        <dbReference type="ARBA" id="ARBA00022519"/>
    </source>
</evidence>
<comment type="subcellular location">
    <subcellularLocation>
        <location evidence="1">Membrane</location>
        <topology evidence="1">Multi-pass membrane protein</topology>
    </subcellularLocation>
</comment>
<dbReference type="InterPro" id="IPR022764">
    <property type="entry name" value="Peptidase_S54_rhomboid_dom"/>
</dbReference>
<dbReference type="GO" id="GO:0006508">
    <property type="term" value="P:proteolysis"/>
    <property type="evidence" value="ECO:0007669"/>
    <property type="project" value="UniProtKB-KW"/>
</dbReference>
<dbReference type="SUPFAM" id="SSF144091">
    <property type="entry name" value="Rhomboid-like"/>
    <property type="match status" value="1"/>
</dbReference>
<dbReference type="Pfam" id="PF01694">
    <property type="entry name" value="Rhomboid"/>
    <property type="match status" value="1"/>
</dbReference>
<dbReference type="EMBL" id="FWFK01000004">
    <property type="protein sequence ID" value="SLN49160.1"/>
    <property type="molecule type" value="Genomic_DNA"/>
</dbReference>
<name>A0A1X6ZE26_9RHOB</name>
<dbReference type="AlphaFoldDB" id="A0A1X6ZE26"/>
<feature type="transmembrane region" description="Helical" evidence="7">
    <location>
        <begin position="100"/>
        <end position="118"/>
    </location>
</feature>
<evidence type="ECO:0000259" key="8">
    <source>
        <dbReference type="Pfam" id="PF01694"/>
    </source>
</evidence>
<proteinExistence type="predicted"/>
<evidence type="ECO:0000256" key="2">
    <source>
        <dbReference type="ARBA" id="ARBA00022475"/>
    </source>
</evidence>
<feature type="transmembrane region" description="Helical" evidence="7">
    <location>
        <begin position="193"/>
        <end position="213"/>
    </location>
</feature>
<dbReference type="GO" id="GO:0004252">
    <property type="term" value="F:serine-type endopeptidase activity"/>
    <property type="evidence" value="ECO:0007669"/>
    <property type="project" value="InterPro"/>
</dbReference>
<evidence type="ECO:0000256" key="1">
    <source>
        <dbReference type="ARBA" id="ARBA00004141"/>
    </source>
</evidence>
<keyword evidence="2" id="KW-1003">Cell membrane</keyword>
<evidence type="ECO:0000256" key="4">
    <source>
        <dbReference type="ARBA" id="ARBA00022692"/>
    </source>
</evidence>
<dbReference type="EC" id="3.4.21.105" evidence="9"/>
<dbReference type="Proteomes" id="UP000193570">
    <property type="component" value="Unassembled WGS sequence"/>
</dbReference>
<dbReference type="PANTHER" id="PTHR43066:SF26">
    <property type="entry name" value="RHOMBOID PROTEASE GLPG"/>
    <property type="match status" value="1"/>
</dbReference>
<feature type="transmembrane region" description="Helical" evidence="7">
    <location>
        <begin position="124"/>
        <end position="144"/>
    </location>
</feature>
<evidence type="ECO:0000256" key="7">
    <source>
        <dbReference type="SAM" id="Phobius"/>
    </source>
</evidence>
<dbReference type="PANTHER" id="PTHR43066">
    <property type="entry name" value="RHOMBOID-RELATED PROTEIN"/>
    <property type="match status" value="1"/>
</dbReference>
<keyword evidence="10" id="KW-1185">Reference proteome</keyword>
<organism evidence="9 10">
    <name type="scientific">Roseivivax jejudonensis</name>
    <dbReference type="NCBI Taxonomy" id="1529041"/>
    <lineage>
        <taxon>Bacteria</taxon>
        <taxon>Pseudomonadati</taxon>
        <taxon>Pseudomonadota</taxon>
        <taxon>Alphaproteobacteria</taxon>
        <taxon>Rhodobacterales</taxon>
        <taxon>Roseobacteraceae</taxon>
        <taxon>Roseivivax</taxon>
    </lineage>
</organism>
<evidence type="ECO:0000256" key="6">
    <source>
        <dbReference type="ARBA" id="ARBA00023136"/>
    </source>
</evidence>
<feature type="domain" description="Peptidase S54 rhomboid" evidence="8">
    <location>
        <begin position="63"/>
        <end position="209"/>
    </location>
</feature>
<protein>
    <submittedName>
        <fullName evidence="9">Rhomboid protease GluP</fullName>
        <ecNumber evidence="9">3.4.21.105</ecNumber>
    </submittedName>
</protein>
<dbReference type="OrthoDB" id="9813074at2"/>
<feature type="transmembrane region" description="Helical" evidence="7">
    <location>
        <begin position="68"/>
        <end position="88"/>
    </location>
</feature>
<dbReference type="Gene3D" id="1.20.1540.10">
    <property type="entry name" value="Rhomboid-like"/>
    <property type="match status" value="1"/>
</dbReference>
<reference evidence="9 10" key="1">
    <citation type="submission" date="2017-03" db="EMBL/GenBank/DDBJ databases">
        <authorList>
            <person name="Afonso C.L."/>
            <person name="Miller P.J."/>
            <person name="Scott M.A."/>
            <person name="Spackman E."/>
            <person name="Goraichik I."/>
            <person name="Dimitrov K.M."/>
            <person name="Suarez D.L."/>
            <person name="Swayne D.E."/>
        </authorList>
    </citation>
    <scope>NUCLEOTIDE SEQUENCE [LARGE SCALE GENOMIC DNA]</scope>
    <source>
        <strain evidence="9 10">CECT 8625</strain>
    </source>
</reference>
<sequence length="259" mass="28405">MFPIRDHNPSGSTPFVTWALIVANVVIFLNYWHLFQNELALNRFFFEWAMIPARVSMGEGFGGLVTSMFLHGGILHLAGNMLFLFIFGDNVEDEMGHLPYLAFYLACGVAAALAQYVTAPLSQVPMVGASGAIAGVMGAYLLLFPRARVDILIILIIIFRIVTIPAWILLALWLAMQAFGGIGAPADAGGTAYWAHVGGFVIGVLLCVPLWLLRGGTAFWRRSHGTPPHPEARYRFVTSDVPRAGRRRNAGRPRGPWGR</sequence>
<keyword evidence="9" id="KW-0645">Protease</keyword>
<dbReference type="RefSeq" id="WP_085792109.1">
    <property type="nucleotide sequence ID" value="NZ_FWFK01000004.1"/>
</dbReference>
<dbReference type="FunFam" id="1.20.1540.10:FF:000027">
    <property type="entry name" value="Rhomboid family intramembrane serine protease"/>
    <property type="match status" value="1"/>
</dbReference>
<feature type="transmembrane region" description="Helical" evidence="7">
    <location>
        <begin position="151"/>
        <end position="173"/>
    </location>
</feature>
<dbReference type="InterPro" id="IPR035952">
    <property type="entry name" value="Rhomboid-like_sf"/>
</dbReference>
<accession>A0A1X6ZE26</accession>
<keyword evidence="3" id="KW-0997">Cell inner membrane</keyword>
<evidence type="ECO:0000256" key="5">
    <source>
        <dbReference type="ARBA" id="ARBA00022989"/>
    </source>
</evidence>